<dbReference type="AlphaFoldDB" id="A0A139XCP3"/>
<evidence type="ECO:0000256" key="2">
    <source>
        <dbReference type="SAM" id="SignalP"/>
    </source>
</evidence>
<dbReference type="Pfam" id="PF06051">
    <property type="entry name" value="DUF928"/>
    <property type="match status" value="1"/>
</dbReference>
<dbReference type="RefSeq" id="WP_017747618.1">
    <property type="nucleotide sequence ID" value="NZ_KQ976354.1"/>
</dbReference>
<evidence type="ECO:0000313" key="3">
    <source>
        <dbReference type="EMBL" id="KYC42471.1"/>
    </source>
</evidence>
<gene>
    <name evidence="3" type="ORF">WA1_21135</name>
</gene>
<name>A0A139XCP3_9CYAN</name>
<evidence type="ECO:0000313" key="4">
    <source>
        <dbReference type="Proteomes" id="UP000076925"/>
    </source>
</evidence>
<sequence>MARCKFYRWQTGLALGLALALIAFATSTFPDSQKTIAEVPPPVNQNSQKQSQSKTATASQVKFNRPPLSPRGAPGNRKGGGTRDGHKCSVLEINERLLALVPAVESEQAISHVWGLTVNASPTLWFYLPYLPKDIKTGKLELWDETDREPRNYQQIYQGTFTVAGTPGAIALNLPPTVKLEPDKNYHWYLSLDINCNGKNQSVDVNGWIQRATFNNTLAVQLQSVERNQVILYAENGIWYDALTQLAQLRRSHPQAENFITDWQKLLRDAGLEEFANKPIVPCCNLSSSP</sequence>
<keyword evidence="2" id="KW-0732">Signal</keyword>
<dbReference type="STRING" id="128403.WA1_21135"/>
<reference evidence="3 4" key="1">
    <citation type="journal article" date="2013" name="Genome Biol. Evol.">
        <title>Genomes of Stigonematalean cyanobacteria (subsection V) and the evolution of oxygenic photosynthesis from prokaryotes to plastids.</title>
        <authorList>
            <person name="Dagan T."/>
            <person name="Roettger M."/>
            <person name="Stucken K."/>
            <person name="Landan G."/>
            <person name="Koch R."/>
            <person name="Major P."/>
            <person name="Gould S.B."/>
            <person name="Goremykin V.V."/>
            <person name="Rippka R."/>
            <person name="Tandeau de Marsac N."/>
            <person name="Gugger M."/>
            <person name="Lockhart P.J."/>
            <person name="Allen J.F."/>
            <person name="Brune I."/>
            <person name="Maus I."/>
            <person name="Puhler A."/>
            <person name="Martin W.F."/>
        </authorList>
    </citation>
    <scope>NUCLEOTIDE SEQUENCE [LARGE SCALE GENOMIC DNA]</scope>
    <source>
        <strain evidence="3 4">PCC 7110</strain>
    </source>
</reference>
<organism evidence="3 4">
    <name type="scientific">Scytonema hofmannii PCC 7110</name>
    <dbReference type="NCBI Taxonomy" id="128403"/>
    <lineage>
        <taxon>Bacteria</taxon>
        <taxon>Bacillati</taxon>
        <taxon>Cyanobacteriota</taxon>
        <taxon>Cyanophyceae</taxon>
        <taxon>Nostocales</taxon>
        <taxon>Scytonemataceae</taxon>
        <taxon>Scytonema</taxon>
    </lineage>
</organism>
<dbReference type="EMBL" id="ANNX02000020">
    <property type="protein sequence ID" value="KYC42471.1"/>
    <property type="molecule type" value="Genomic_DNA"/>
</dbReference>
<dbReference type="Proteomes" id="UP000076925">
    <property type="component" value="Unassembled WGS sequence"/>
</dbReference>
<keyword evidence="4" id="KW-1185">Reference proteome</keyword>
<protein>
    <recommendedName>
        <fullName evidence="5">DUF928 domain-containing protein</fullName>
    </recommendedName>
</protein>
<feature type="compositionally biased region" description="Low complexity" evidence="1">
    <location>
        <begin position="44"/>
        <end position="60"/>
    </location>
</feature>
<dbReference type="InterPro" id="IPR010328">
    <property type="entry name" value="DUF928"/>
</dbReference>
<evidence type="ECO:0000256" key="1">
    <source>
        <dbReference type="SAM" id="MobiDB-lite"/>
    </source>
</evidence>
<feature type="signal peptide" evidence="2">
    <location>
        <begin position="1"/>
        <end position="25"/>
    </location>
</feature>
<comment type="caution">
    <text evidence="3">The sequence shown here is derived from an EMBL/GenBank/DDBJ whole genome shotgun (WGS) entry which is preliminary data.</text>
</comment>
<accession>A0A139XCP3</accession>
<feature type="region of interest" description="Disordered" evidence="1">
    <location>
        <begin position="35"/>
        <end position="86"/>
    </location>
</feature>
<proteinExistence type="predicted"/>
<evidence type="ECO:0008006" key="5">
    <source>
        <dbReference type="Google" id="ProtNLM"/>
    </source>
</evidence>
<feature type="chain" id="PRO_5007300649" description="DUF928 domain-containing protein" evidence="2">
    <location>
        <begin position="26"/>
        <end position="290"/>
    </location>
</feature>